<dbReference type="Gramene" id="GBG61544">
    <property type="protein sequence ID" value="GBG61544"/>
    <property type="gene ID" value="CBR_g22341"/>
</dbReference>
<evidence type="ECO:0000256" key="1">
    <source>
        <dbReference type="SAM" id="MobiDB-lite"/>
    </source>
</evidence>
<sequence length="468" mass="53054">MASMGDKQRGATDWLIFIQGARSRLQEIVEALRSQLRVRPEAVGGAASSGPPYRVVMSNMLQIVWELQHLQMEGLMDGQLQAIKRCCDGIFAEGQDVYAALEEEFYLHLFETEDEDHTDACTTSSDELEEGRNGVDIALATDKNAIDNNMFVQSARTPTLSYRIKENSAPLLSEEKWDAWWEDYIELAFCLLEIEFRWSGGAPFGEGPEHLEDSVELLIIQAWRTVKQGDLLGLVFKKVEEGNLTLITDELLVFLAQLVDDLPLDILSRSDEQPGTHVLSRTLEPHLVWSTCTEIDEDNCLYPSQELYLEIDVPDLTFWDPIVRRNTAQDEEIRAAEEEEEEEEPSSEERDDPDYDPERETVIASGWSRPRNKNEEEEEQRKRKRQETAEGKRPSTNVSPIDPSIGDPWRDPEPPEEEDDGTAAEGSRSRRRRRESPASSGSPSRSSIRLHQDLGVRALSPVVLSLTP</sequence>
<protein>
    <submittedName>
        <fullName evidence="2">Uncharacterized protein</fullName>
    </submittedName>
</protein>
<evidence type="ECO:0000313" key="2">
    <source>
        <dbReference type="EMBL" id="GBG61544.1"/>
    </source>
</evidence>
<feature type="compositionally biased region" description="Low complexity" evidence="1">
    <location>
        <begin position="437"/>
        <end position="447"/>
    </location>
</feature>
<accession>A0A388JUQ9</accession>
<proteinExistence type="predicted"/>
<keyword evidence="3" id="KW-1185">Reference proteome</keyword>
<reference evidence="2 3" key="1">
    <citation type="journal article" date="2018" name="Cell">
        <title>The Chara Genome: Secondary Complexity and Implications for Plant Terrestrialization.</title>
        <authorList>
            <person name="Nishiyama T."/>
            <person name="Sakayama H."/>
            <person name="Vries J.D."/>
            <person name="Buschmann H."/>
            <person name="Saint-Marcoux D."/>
            <person name="Ullrich K.K."/>
            <person name="Haas F.B."/>
            <person name="Vanderstraeten L."/>
            <person name="Becker D."/>
            <person name="Lang D."/>
            <person name="Vosolsobe S."/>
            <person name="Rombauts S."/>
            <person name="Wilhelmsson P.K.I."/>
            <person name="Janitza P."/>
            <person name="Kern R."/>
            <person name="Heyl A."/>
            <person name="Rumpler F."/>
            <person name="Villalobos L.I.A.C."/>
            <person name="Clay J.M."/>
            <person name="Skokan R."/>
            <person name="Toyoda A."/>
            <person name="Suzuki Y."/>
            <person name="Kagoshima H."/>
            <person name="Schijlen E."/>
            <person name="Tajeshwar N."/>
            <person name="Catarino B."/>
            <person name="Hetherington A.J."/>
            <person name="Saltykova A."/>
            <person name="Bonnot C."/>
            <person name="Breuninger H."/>
            <person name="Symeonidi A."/>
            <person name="Radhakrishnan G.V."/>
            <person name="Van Nieuwerburgh F."/>
            <person name="Deforce D."/>
            <person name="Chang C."/>
            <person name="Karol K.G."/>
            <person name="Hedrich R."/>
            <person name="Ulvskov P."/>
            <person name="Glockner G."/>
            <person name="Delwiche C.F."/>
            <person name="Petrasek J."/>
            <person name="Van de Peer Y."/>
            <person name="Friml J."/>
            <person name="Beilby M."/>
            <person name="Dolan L."/>
            <person name="Kohara Y."/>
            <person name="Sugano S."/>
            <person name="Fujiyama A."/>
            <person name="Delaux P.-M."/>
            <person name="Quint M."/>
            <person name="TheiBen G."/>
            <person name="Hagemann M."/>
            <person name="Harholt J."/>
            <person name="Dunand C."/>
            <person name="Zachgo S."/>
            <person name="Langdale J."/>
            <person name="Maumus F."/>
            <person name="Straeten D.V.D."/>
            <person name="Gould S.B."/>
            <person name="Rensing S.A."/>
        </authorList>
    </citation>
    <scope>NUCLEOTIDE SEQUENCE [LARGE SCALE GENOMIC DNA]</scope>
    <source>
        <strain evidence="2 3">S276</strain>
    </source>
</reference>
<evidence type="ECO:0000313" key="3">
    <source>
        <dbReference type="Proteomes" id="UP000265515"/>
    </source>
</evidence>
<comment type="caution">
    <text evidence="2">The sequence shown here is derived from an EMBL/GenBank/DDBJ whole genome shotgun (WGS) entry which is preliminary data.</text>
</comment>
<name>A0A388JUQ9_CHABU</name>
<feature type="compositionally biased region" description="Acidic residues" evidence="1">
    <location>
        <begin position="337"/>
        <end position="355"/>
    </location>
</feature>
<dbReference type="AlphaFoldDB" id="A0A388JUQ9"/>
<gene>
    <name evidence="2" type="ORF">CBR_g22341</name>
</gene>
<organism evidence="2 3">
    <name type="scientific">Chara braunii</name>
    <name type="common">Braun's stonewort</name>
    <dbReference type="NCBI Taxonomy" id="69332"/>
    <lineage>
        <taxon>Eukaryota</taxon>
        <taxon>Viridiplantae</taxon>
        <taxon>Streptophyta</taxon>
        <taxon>Charophyceae</taxon>
        <taxon>Charales</taxon>
        <taxon>Characeae</taxon>
        <taxon>Chara</taxon>
    </lineage>
</organism>
<dbReference type="Proteomes" id="UP000265515">
    <property type="component" value="Unassembled WGS sequence"/>
</dbReference>
<dbReference type="EMBL" id="BFEA01000021">
    <property type="protein sequence ID" value="GBG61544.1"/>
    <property type="molecule type" value="Genomic_DNA"/>
</dbReference>
<feature type="region of interest" description="Disordered" evidence="1">
    <location>
        <begin position="331"/>
        <end position="468"/>
    </location>
</feature>